<keyword evidence="2" id="KW-1185">Reference proteome</keyword>
<dbReference type="KEGG" id="ela:UCREL1_11803"/>
<dbReference type="OrthoDB" id="7464126at2759"/>
<organism evidence="1 2">
    <name type="scientific">Eutypa lata (strain UCR-EL1)</name>
    <name type="common">Grapevine dieback disease fungus</name>
    <name type="synonym">Eutypa armeniacae</name>
    <dbReference type="NCBI Taxonomy" id="1287681"/>
    <lineage>
        <taxon>Eukaryota</taxon>
        <taxon>Fungi</taxon>
        <taxon>Dikarya</taxon>
        <taxon>Ascomycota</taxon>
        <taxon>Pezizomycotina</taxon>
        <taxon>Sordariomycetes</taxon>
        <taxon>Xylariomycetidae</taxon>
        <taxon>Xylariales</taxon>
        <taxon>Diatrypaceae</taxon>
        <taxon>Eutypa</taxon>
    </lineage>
</organism>
<proteinExistence type="predicted"/>
<gene>
    <name evidence="1" type="ORF">UCREL1_11803</name>
</gene>
<dbReference type="PANTHER" id="PTHR10039">
    <property type="entry name" value="AMELOGENIN"/>
    <property type="match status" value="1"/>
</dbReference>
<dbReference type="Proteomes" id="UP000012174">
    <property type="component" value="Unassembled WGS sequence"/>
</dbReference>
<dbReference type="PANTHER" id="PTHR10039:SF16">
    <property type="entry name" value="GPI INOSITOL-DEACYLASE"/>
    <property type="match status" value="1"/>
</dbReference>
<dbReference type="EMBL" id="KB707668">
    <property type="protein sequence ID" value="EMR61265.1"/>
    <property type="molecule type" value="Genomic_DNA"/>
</dbReference>
<dbReference type="HOGENOM" id="CLU_1660760_0_0_1"/>
<dbReference type="AlphaFoldDB" id="M7T3R9"/>
<accession>M7T3R9</accession>
<evidence type="ECO:0000313" key="2">
    <source>
        <dbReference type="Proteomes" id="UP000012174"/>
    </source>
</evidence>
<evidence type="ECO:0000313" key="1">
    <source>
        <dbReference type="EMBL" id="EMR61265.1"/>
    </source>
</evidence>
<dbReference type="OMA" id="LAHYSVI"/>
<sequence length="159" mass="18249">MGEEGLSTHVLINSRKEKDITDAMRNLGAMALRISGLGIADDINLHIRESLAKDTRLRKFPQEIKENIENVLTQRANGMFRWVHLQLEELKRKRTKPAILEALQSLPKNLEQTYENALNRISEDDREIAFRALIIIGEFHFGDESLAVQRLAQDLAWFG</sequence>
<name>M7T3R9_EUTLA</name>
<protein>
    <submittedName>
        <fullName evidence="1">Putative ankyrin repeat protein</fullName>
    </submittedName>
</protein>
<reference evidence="2" key="1">
    <citation type="journal article" date="2013" name="Genome Announc.">
        <title>Draft genome sequence of the grapevine dieback fungus Eutypa lata UCR-EL1.</title>
        <authorList>
            <person name="Blanco-Ulate B."/>
            <person name="Rolshausen P.E."/>
            <person name="Cantu D."/>
        </authorList>
    </citation>
    <scope>NUCLEOTIDE SEQUENCE [LARGE SCALE GENOMIC DNA]</scope>
    <source>
        <strain evidence="2">UCR-EL1</strain>
    </source>
</reference>